<dbReference type="Pfam" id="PF18922">
    <property type="entry name" value="DUF5672"/>
    <property type="match status" value="1"/>
</dbReference>
<dbReference type="AlphaFoldDB" id="A0A9P8CGE2"/>
<evidence type="ECO:0000313" key="3">
    <source>
        <dbReference type="EMBL" id="KAG9244366.1"/>
    </source>
</evidence>
<feature type="domain" description="DUF5672" evidence="2">
    <location>
        <begin position="135"/>
        <end position="269"/>
    </location>
</feature>
<accession>A0A9P8CGE2</accession>
<evidence type="ECO:0000259" key="2">
    <source>
        <dbReference type="Pfam" id="PF18922"/>
    </source>
</evidence>
<evidence type="ECO:0000313" key="4">
    <source>
        <dbReference type="Proteomes" id="UP000887226"/>
    </source>
</evidence>
<keyword evidence="1" id="KW-0812">Transmembrane</keyword>
<keyword evidence="1" id="KW-0472">Membrane</keyword>
<protein>
    <recommendedName>
        <fullName evidence="2">DUF5672 domain-containing protein</fullName>
    </recommendedName>
</protein>
<dbReference type="Proteomes" id="UP000887226">
    <property type="component" value="Unassembled WGS sequence"/>
</dbReference>
<name>A0A9P8CGE2_9HELO</name>
<keyword evidence="4" id="KW-1185">Reference proteome</keyword>
<dbReference type="EMBL" id="MU253911">
    <property type="protein sequence ID" value="KAG9244366.1"/>
    <property type="molecule type" value="Genomic_DNA"/>
</dbReference>
<sequence length="402" mass="44550">MSSNPFVDKLQNIKTVTSSYTFRRIFIAGVIVISLYCTLIGLRSHSFSVSIHTNTSKLPTTTAAAQLTPRNKYNESKIALLIENRASPILAPLLLHFISVVPPDWKFRFMGSQDSVAYLNTSRAIQSHVGDGKLDLAYIPSNMTTGSQEEISVFLTTLWLYEEVLQPAEWLLVFQTDSILCSNSRQDLNSWLEYDWVGAPWVLNSGGGGNGGLSMRRVSRIVDILRTHKRQPNGPPEDVFLSGLLESRTGSKMANGTISLKFSGEQYPGAGEKSTAEIIDGKVVGETEDAVGNGELIKGIDDWRDGHYEPMGYHIGNSGAALHAGIWGKLDARKHIWSYCPEIKMILQMDARRYVPGDCGTNWKRDTYGGDNQQGLDDAGQPNVEMIDGEMYDRLPPNLMAW</sequence>
<gene>
    <name evidence="3" type="ORF">BJ878DRAFT_73733</name>
</gene>
<feature type="transmembrane region" description="Helical" evidence="1">
    <location>
        <begin position="21"/>
        <end position="42"/>
    </location>
</feature>
<organism evidence="3 4">
    <name type="scientific">Calycina marina</name>
    <dbReference type="NCBI Taxonomy" id="1763456"/>
    <lineage>
        <taxon>Eukaryota</taxon>
        <taxon>Fungi</taxon>
        <taxon>Dikarya</taxon>
        <taxon>Ascomycota</taxon>
        <taxon>Pezizomycotina</taxon>
        <taxon>Leotiomycetes</taxon>
        <taxon>Helotiales</taxon>
        <taxon>Pezizellaceae</taxon>
        <taxon>Calycina</taxon>
    </lineage>
</organism>
<reference evidence="3" key="1">
    <citation type="journal article" date="2021" name="IMA Fungus">
        <title>Genomic characterization of three marine fungi, including Emericellopsis atlantica sp. nov. with signatures of a generalist lifestyle and marine biomass degradation.</title>
        <authorList>
            <person name="Hagestad O.C."/>
            <person name="Hou L."/>
            <person name="Andersen J.H."/>
            <person name="Hansen E.H."/>
            <person name="Altermark B."/>
            <person name="Li C."/>
            <person name="Kuhnert E."/>
            <person name="Cox R.J."/>
            <person name="Crous P.W."/>
            <person name="Spatafora J.W."/>
            <person name="Lail K."/>
            <person name="Amirebrahimi M."/>
            <person name="Lipzen A."/>
            <person name="Pangilinan J."/>
            <person name="Andreopoulos W."/>
            <person name="Hayes R.D."/>
            <person name="Ng V."/>
            <person name="Grigoriev I.V."/>
            <person name="Jackson S.A."/>
            <person name="Sutton T.D.S."/>
            <person name="Dobson A.D.W."/>
            <person name="Rama T."/>
        </authorList>
    </citation>
    <scope>NUCLEOTIDE SEQUENCE</scope>
    <source>
        <strain evidence="3">TRa3180A</strain>
    </source>
</reference>
<evidence type="ECO:0000256" key="1">
    <source>
        <dbReference type="SAM" id="Phobius"/>
    </source>
</evidence>
<comment type="caution">
    <text evidence="3">The sequence shown here is derived from an EMBL/GenBank/DDBJ whole genome shotgun (WGS) entry which is preliminary data.</text>
</comment>
<keyword evidence="1" id="KW-1133">Transmembrane helix</keyword>
<dbReference type="InterPro" id="IPR043729">
    <property type="entry name" value="DUF5672"/>
</dbReference>
<dbReference type="OrthoDB" id="10025998at2759"/>
<proteinExistence type="predicted"/>